<reference evidence="2" key="1">
    <citation type="submission" date="2020-08" db="EMBL/GenBank/DDBJ databases">
        <title>Multicomponent nature underlies the extraordinary mechanical properties of spider dragline silk.</title>
        <authorList>
            <person name="Kono N."/>
            <person name="Nakamura H."/>
            <person name="Mori M."/>
            <person name="Yoshida Y."/>
            <person name="Ohtoshi R."/>
            <person name="Malay A.D."/>
            <person name="Moran D.A.P."/>
            <person name="Tomita M."/>
            <person name="Numata K."/>
            <person name="Arakawa K."/>
        </authorList>
    </citation>
    <scope>NUCLEOTIDE SEQUENCE</scope>
</reference>
<dbReference type="Proteomes" id="UP000887159">
    <property type="component" value="Unassembled WGS sequence"/>
</dbReference>
<accession>A0A8X6VKJ1</accession>
<protein>
    <submittedName>
        <fullName evidence="2">Uncharacterized protein</fullName>
    </submittedName>
</protein>
<evidence type="ECO:0000313" key="2">
    <source>
        <dbReference type="EMBL" id="GFY10644.1"/>
    </source>
</evidence>
<evidence type="ECO:0000256" key="1">
    <source>
        <dbReference type="SAM" id="MobiDB-lite"/>
    </source>
</evidence>
<organism evidence="2 3">
    <name type="scientific">Trichonephila clavipes</name>
    <name type="common">Golden silk orbweaver</name>
    <name type="synonym">Nephila clavipes</name>
    <dbReference type="NCBI Taxonomy" id="2585209"/>
    <lineage>
        <taxon>Eukaryota</taxon>
        <taxon>Metazoa</taxon>
        <taxon>Ecdysozoa</taxon>
        <taxon>Arthropoda</taxon>
        <taxon>Chelicerata</taxon>
        <taxon>Arachnida</taxon>
        <taxon>Araneae</taxon>
        <taxon>Araneomorphae</taxon>
        <taxon>Entelegynae</taxon>
        <taxon>Araneoidea</taxon>
        <taxon>Nephilidae</taxon>
        <taxon>Trichonephila</taxon>
    </lineage>
</organism>
<gene>
    <name evidence="2" type="primary">NCL1_16810</name>
    <name evidence="2" type="ORF">TNCV_2194651</name>
</gene>
<name>A0A8X6VKJ1_TRICX</name>
<dbReference type="EMBL" id="BMAU01021300">
    <property type="protein sequence ID" value="GFY10644.1"/>
    <property type="molecule type" value="Genomic_DNA"/>
</dbReference>
<keyword evidence="3" id="KW-1185">Reference proteome</keyword>
<feature type="region of interest" description="Disordered" evidence="1">
    <location>
        <begin position="33"/>
        <end position="54"/>
    </location>
</feature>
<proteinExistence type="predicted"/>
<comment type="caution">
    <text evidence="2">The sequence shown here is derived from an EMBL/GenBank/DDBJ whole genome shotgun (WGS) entry which is preliminary data.</text>
</comment>
<evidence type="ECO:0000313" key="3">
    <source>
        <dbReference type="Proteomes" id="UP000887159"/>
    </source>
</evidence>
<sequence>MEAGWSARQIASQLGPSDCVVRRCWDQWIREMSFTGRPGSGPPRHTSRQEDRRNVRNACVQPIASSATIETQVALSLGAPVSFEPYESAWLKDIWDRGAHYVCCP</sequence>
<dbReference type="AlphaFoldDB" id="A0A8X6VKJ1"/>